<evidence type="ECO:0000313" key="7">
    <source>
        <dbReference type="EMBL" id="GAX14523.1"/>
    </source>
</evidence>
<dbReference type="PANTHER" id="PTHR45848:SF4">
    <property type="entry name" value="DUAL SPECIFICITY PROTEIN PHOSPHATASE 12"/>
    <property type="match status" value="1"/>
</dbReference>
<proteinExistence type="inferred from homology"/>
<comment type="caution">
    <text evidence="7">The sequence shown here is derived from an EMBL/GenBank/DDBJ whole genome shotgun (WGS) entry which is preliminary data.</text>
</comment>
<feature type="domain" description="Tyrosine specific protein phosphatases" evidence="6">
    <location>
        <begin position="92"/>
        <end position="154"/>
    </location>
</feature>
<sequence>MSIIHSANEDYNTTELAEVWPGLWLGGLKALKEIRKIARSWTVISVLQSAQSRDFAQDCLNEIENDSVRIEKRVMWELADRSQAELLSTRLDEILNVIDSVILTSSEEDYPRACLVHCAFGISRSASVVAAWLLSRKKVKTLEEAMEILRSVRPKVSPNMGFVAMLRALEQCDGNVVEAIERMKMKAID</sequence>
<protein>
    <recommendedName>
        <fullName evidence="2">protein-tyrosine-phosphatase</fullName>
        <ecNumber evidence="2">3.1.3.48</ecNumber>
    </recommendedName>
</protein>
<dbReference type="InParanoid" id="A0A1Z5JKH9"/>
<dbReference type="GO" id="GO:0004725">
    <property type="term" value="F:protein tyrosine phosphatase activity"/>
    <property type="evidence" value="ECO:0007669"/>
    <property type="project" value="UniProtKB-EC"/>
</dbReference>
<accession>A0A1Z5JKH9</accession>
<dbReference type="Pfam" id="PF00782">
    <property type="entry name" value="DSPc"/>
    <property type="match status" value="1"/>
</dbReference>
<evidence type="ECO:0000256" key="4">
    <source>
        <dbReference type="ARBA" id="ARBA00022912"/>
    </source>
</evidence>
<keyword evidence="8" id="KW-1185">Reference proteome</keyword>
<dbReference type="InterPro" id="IPR000340">
    <property type="entry name" value="Dual-sp_phosphatase_cat-dom"/>
</dbReference>
<dbReference type="InterPro" id="IPR029021">
    <property type="entry name" value="Prot-tyrosine_phosphatase-like"/>
</dbReference>
<name>A0A1Z5JKH9_FISSO</name>
<organism evidence="7 8">
    <name type="scientific">Fistulifera solaris</name>
    <name type="common">Oleaginous diatom</name>
    <dbReference type="NCBI Taxonomy" id="1519565"/>
    <lineage>
        <taxon>Eukaryota</taxon>
        <taxon>Sar</taxon>
        <taxon>Stramenopiles</taxon>
        <taxon>Ochrophyta</taxon>
        <taxon>Bacillariophyta</taxon>
        <taxon>Bacillariophyceae</taxon>
        <taxon>Bacillariophycidae</taxon>
        <taxon>Naviculales</taxon>
        <taxon>Naviculaceae</taxon>
        <taxon>Fistulifera</taxon>
    </lineage>
</organism>
<dbReference type="CDD" id="cd14498">
    <property type="entry name" value="DSP"/>
    <property type="match status" value="1"/>
</dbReference>
<feature type="domain" description="Tyrosine-protein phosphatase" evidence="5">
    <location>
        <begin position="15"/>
        <end position="175"/>
    </location>
</feature>
<evidence type="ECO:0000256" key="1">
    <source>
        <dbReference type="ARBA" id="ARBA00008601"/>
    </source>
</evidence>
<dbReference type="GO" id="GO:0008138">
    <property type="term" value="F:protein tyrosine/serine/threonine phosphatase activity"/>
    <property type="evidence" value="ECO:0007669"/>
    <property type="project" value="TreeGrafter"/>
</dbReference>
<evidence type="ECO:0000259" key="6">
    <source>
        <dbReference type="PROSITE" id="PS50056"/>
    </source>
</evidence>
<dbReference type="SUPFAM" id="SSF52799">
    <property type="entry name" value="(Phosphotyrosine protein) phosphatases II"/>
    <property type="match status" value="1"/>
</dbReference>
<dbReference type="PROSITE" id="PS00383">
    <property type="entry name" value="TYR_PHOSPHATASE_1"/>
    <property type="match status" value="1"/>
</dbReference>
<dbReference type="InterPro" id="IPR016130">
    <property type="entry name" value="Tyr_Pase_AS"/>
</dbReference>
<dbReference type="InterPro" id="IPR020422">
    <property type="entry name" value="TYR_PHOSPHATASE_DUAL_dom"/>
</dbReference>
<comment type="similarity">
    <text evidence="1">Belongs to the protein-tyrosine phosphatase family. Non-receptor class dual specificity subfamily.</text>
</comment>
<dbReference type="InterPro" id="IPR000387">
    <property type="entry name" value="Tyr_Pase_dom"/>
</dbReference>
<dbReference type="EMBL" id="BDSP01000080">
    <property type="protein sequence ID" value="GAX14523.1"/>
    <property type="molecule type" value="Genomic_DNA"/>
</dbReference>
<dbReference type="PANTHER" id="PTHR45848">
    <property type="entry name" value="DUAL SPECIFICITY PROTEIN PHOSPHATASE 12 FAMILY MEMBER"/>
    <property type="match status" value="1"/>
</dbReference>
<reference evidence="7 8" key="1">
    <citation type="journal article" date="2015" name="Plant Cell">
        <title>Oil accumulation by the oleaginous diatom Fistulifera solaris as revealed by the genome and transcriptome.</title>
        <authorList>
            <person name="Tanaka T."/>
            <person name="Maeda Y."/>
            <person name="Veluchamy A."/>
            <person name="Tanaka M."/>
            <person name="Abida H."/>
            <person name="Marechal E."/>
            <person name="Bowler C."/>
            <person name="Muto M."/>
            <person name="Sunaga Y."/>
            <person name="Tanaka M."/>
            <person name="Yoshino T."/>
            <person name="Taniguchi T."/>
            <person name="Fukuda Y."/>
            <person name="Nemoto M."/>
            <person name="Matsumoto M."/>
            <person name="Wong P.S."/>
            <person name="Aburatani S."/>
            <person name="Fujibuchi W."/>
        </authorList>
    </citation>
    <scope>NUCLEOTIDE SEQUENCE [LARGE SCALE GENOMIC DNA]</scope>
    <source>
        <strain evidence="7 8">JPCC DA0580</strain>
    </source>
</reference>
<dbReference type="OrthoDB" id="10252009at2759"/>
<dbReference type="AlphaFoldDB" id="A0A1Z5JKH9"/>
<dbReference type="GO" id="GO:0016301">
    <property type="term" value="F:kinase activity"/>
    <property type="evidence" value="ECO:0007669"/>
    <property type="project" value="UniProtKB-KW"/>
</dbReference>
<dbReference type="Gene3D" id="3.90.190.10">
    <property type="entry name" value="Protein tyrosine phosphatase superfamily"/>
    <property type="match status" value="1"/>
</dbReference>
<gene>
    <name evidence="7" type="ORF">FisN_11Hh014</name>
</gene>
<keyword evidence="3 7" id="KW-0378">Hydrolase</keyword>
<dbReference type="PROSITE" id="PS50056">
    <property type="entry name" value="TYR_PHOSPHATASE_2"/>
    <property type="match status" value="1"/>
</dbReference>
<dbReference type="SMART" id="SM00195">
    <property type="entry name" value="DSPc"/>
    <property type="match status" value="1"/>
</dbReference>
<keyword evidence="4" id="KW-0904">Protein phosphatase</keyword>
<dbReference type="EC" id="3.1.3.48" evidence="2"/>
<dbReference type="PROSITE" id="PS50054">
    <property type="entry name" value="TYR_PHOSPHATASE_DUAL"/>
    <property type="match status" value="1"/>
</dbReference>
<dbReference type="Proteomes" id="UP000198406">
    <property type="component" value="Unassembled WGS sequence"/>
</dbReference>
<evidence type="ECO:0000256" key="2">
    <source>
        <dbReference type="ARBA" id="ARBA00013064"/>
    </source>
</evidence>
<evidence type="ECO:0000313" key="8">
    <source>
        <dbReference type="Proteomes" id="UP000198406"/>
    </source>
</evidence>
<evidence type="ECO:0000259" key="5">
    <source>
        <dbReference type="PROSITE" id="PS50054"/>
    </source>
</evidence>
<keyword evidence="7" id="KW-0418">Kinase</keyword>
<keyword evidence="7" id="KW-0808">Transferase</keyword>
<evidence type="ECO:0000256" key="3">
    <source>
        <dbReference type="ARBA" id="ARBA00022801"/>
    </source>
</evidence>